<evidence type="ECO:0008006" key="3">
    <source>
        <dbReference type="Google" id="ProtNLM"/>
    </source>
</evidence>
<sequence>MMEGKVASDPVAIDAPGGLLFEWWSVFWDIFIARINEKHFEAAATYIETQQMKRRDQNPSLGGPINVINSKGMMGQPSASVLALKMYKEQMKHPHSLDLKKVSPLIDPNRMAFLKSASNHQRQLVQGNSGSMSAALQQMQGRPHMIADIKTDVNLSGAQKSLPMDLSLIYGQAILQSKSGLGNVGLNQGITGLPLKGWPLTRIDHLWPSIGLQVQTPNIQNQNQFLLASLQQQALAQVQAQGQSTTDVTPCNRTFKKLLRQRIGVCIS</sequence>
<dbReference type="Proteomes" id="UP000222542">
    <property type="component" value="Unassembled WGS sequence"/>
</dbReference>
<dbReference type="STRING" id="4072.A0A2G2ZC36"/>
<comment type="caution">
    <text evidence="1">The sequence shown here is derived from an EMBL/GenBank/DDBJ whole genome shotgun (WGS) entry which is preliminary data.</text>
</comment>
<dbReference type="Gramene" id="PHT79573">
    <property type="protein sequence ID" value="PHT79573"/>
    <property type="gene ID" value="T459_17625"/>
</dbReference>
<dbReference type="OMA" id="MAHSNWE"/>
<reference evidence="1 2" key="2">
    <citation type="journal article" date="2017" name="Genome Biol.">
        <title>New reference genome sequences of hot pepper reveal the massive evolution of plant disease-resistance genes by retroduplication.</title>
        <authorList>
            <person name="Kim S."/>
            <person name="Park J."/>
            <person name="Yeom S.I."/>
            <person name="Kim Y.M."/>
            <person name="Seo E."/>
            <person name="Kim K.T."/>
            <person name="Kim M.S."/>
            <person name="Lee J.M."/>
            <person name="Cheong K."/>
            <person name="Shin H.S."/>
            <person name="Kim S.B."/>
            <person name="Han K."/>
            <person name="Lee J."/>
            <person name="Park M."/>
            <person name="Lee H.A."/>
            <person name="Lee H.Y."/>
            <person name="Lee Y."/>
            <person name="Oh S."/>
            <person name="Lee J.H."/>
            <person name="Choi E."/>
            <person name="Choi E."/>
            <person name="Lee S.E."/>
            <person name="Jeon J."/>
            <person name="Kim H."/>
            <person name="Choi G."/>
            <person name="Song H."/>
            <person name="Lee J."/>
            <person name="Lee S.C."/>
            <person name="Kwon J.K."/>
            <person name="Lee H.Y."/>
            <person name="Koo N."/>
            <person name="Hong Y."/>
            <person name="Kim R.W."/>
            <person name="Kang W.H."/>
            <person name="Huh J.H."/>
            <person name="Kang B.C."/>
            <person name="Yang T.J."/>
            <person name="Lee Y.H."/>
            <person name="Bennetzen J.L."/>
            <person name="Choi D."/>
        </authorList>
    </citation>
    <scope>NUCLEOTIDE SEQUENCE [LARGE SCALE GENOMIC DNA]</scope>
    <source>
        <strain evidence="2">cv. CM334</strain>
    </source>
</reference>
<dbReference type="InterPro" id="IPR044716">
    <property type="entry name" value="LEUNIG-like"/>
</dbReference>
<dbReference type="GO" id="GO:0003714">
    <property type="term" value="F:transcription corepressor activity"/>
    <property type="evidence" value="ECO:0007669"/>
    <property type="project" value="InterPro"/>
</dbReference>
<dbReference type="AlphaFoldDB" id="A0A2G2ZC36"/>
<name>A0A2G2ZC36_CAPAN</name>
<organism evidence="1 2">
    <name type="scientific">Capsicum annuum</name>
    <name type="common">Capsicum pepper</name>
    <dbReference type="NCBI Taxonomy" id="4072"/>
    <lineage>
        <taxon>Eukaryota</taxon>
        <taxon>Viridiplantae</taxon>
        <taxon>Streptophyta</taxon>
        <taxon>Embryophyta</taxon>
        <taxon>Tracheophyta</taxon>
        <taxon>Spermatophyta</taxon>
        <taxon>Magnoliopsida</taxon>
        <taxon>eudicotyledons</taxon>
        <taxon>Gunneridae</taxon>
        <taxon>Pentapetalae</taxon>
        <taxon>asterids</taxon>
        <taxon>lamiids</taxon>
        <taxon>Solanales</taxon>
        <taxon>Solanaceae</taxon>
        <taxon>Solanoideae</taxon>
        <taxon>Capsiceae</taxon>
        <taxon>Capsicum</taxon>
    </lineage>
</organism>
<evidence type="ECO:0000313" key="2">
    <source>
        <dbReference type="Proteomes" id="UP000222542"/>
    </source>
</evidence>
<dbReference type="PANTHER" id="PTHR44376">
    <property type="entry name" value="TRANSCRIPTIONAL REGULATOR OF FILAMENTOUS GROWTH FLO8"/>
    <property type="match status" value="1"/>
</dbReference>
<accession>A0A2G2ZC36</accession>
<dbReference type="EMBL" id="AYRZ02000006">
    <property type="protein sequence ID" value="PHT79573.1"/>
    <property type="molecule type" value="Genomic_DNA"/>
</dbReference>
<dbReference type="PANTHER" id="PTHR44376:SF22">
    <property type="entry name" value="TRANSCRIPTIONAL COREPRESSOR LEUNIG_HOMOLOG"/>
    <property type="match status" value="1"/>
</dbReference>
<reference evidence="1 2" key="1">
    <citation type="journal article" date="2014" name="Nat. Genet.">
        <title>Genome sequence of the hot pepper provides insights into the evolution of pungency in Capsicum species.</title>
        <authorList>
            <person name="Kim S."/>
            <person name="Park M."/>
            <person name="Yeom S.I."/>
            <person name="Kim Y.M."/>
            <person name="Lee J.M."/>
            <person name="Lee H.A."/>
            <person name="Seo E."/>
            <person name="Choi J."/>
            <person name="Cheong K."/>
            <person name="Kim K.T."/>
            <person name="Jung K."/>
            <person name="Lee G.W."/>
            <person name="Oh S.K."/>
            <person name="Bae C."/>
            <person name="Kim S.B."/>
            <person name="Lee H.Y."/>
            <person name="Kim S.Y."/>
            <person name="Kim M.S."/>
            <person name="Kang B.C."/>
            <person name="Jo Y.D."/>
            <person name="Yang H.B."/>
            <person name="Jeong H.J."/>
            <person name="Kang W.H."/>
            <person name="Kwon J.K."/>
            <person name="Shin C."/>
            <person name="Lim J.Y."/>
            <person name="Park J.H."/>
            <person name="Huh J.H."/>
            <person name="Kim J.S."/>
            <person name="Kim B.D."/>
            <person name="Cohen O."/>
            <person name="Paran I."/>
            <person name="Suh M.C."/>
            <person name="Lee S.B."/>
            <person name="Kim Y.K."/>
            <person name="Shin Y."/>
            <person name="Noh S.J."/>
            <person name="Park J."/>
            <person name="Seo Y.S."/>
            <person name="Kwon S.Y."/>
            <person name="Kim H.A."/>
            <person name="Park J.M."/>
            <person name="Kim H.J."/>
            <person name="Choi S.B."/>
            <person name="Bosland P.W."/>
            <person name="Reeves G."/>
            <person name="Jo S.H."/>
            <person name="Lee B.W."/>
            <person name="Cho H.T."/>
            <person name="Choi H.S."/>
            <person name="Lee M.S."/>
            <person name="Yu Y."/>
            <person name="Do Choi Y."/>
            <person name="Park B.S."/>
            <person name="van Deynze A."/>
            <person name="Ashrafi H."/>
            <person name="Hill T."/>
            <person name="Kim W.T."/>
            <person name="Pai H.S."/>
            <person name="Ahn H.K."/>
            <person name="Yeam I."/>
            <person name="Giovannoni J.J."/>
            <person name="Rose J.K."/>
            <person name="Sorensen I."/>
            <person name="Lee S.J."/>
            <person name="Kim R.W."/>
            <person name="Choi I.Y."/>
            <person name="Choi B.S."/>
            <person name="Lim J.S."/>
            <person name="Lee Y.H."/>
            <person name="Choi D."/>
        </authorList>
    </citation>
    <scope>NUCLEOTIDE SEQUENCE [LARGE SCALE GENOMIC DNA]</scope>
    <source>
        <strain evidence="2">cv. CM334</strain>
    </source>
</reference>
<protein>
    <recommendedName>
        <fullName evidence="3">Transcriptional corepressor LEUNIG-like</fullName>
    </recommendedName>
</protein>
<proteinExistence type="predicted"/>
<gene>
    <name evidence="1" type="ORF">T459_17625</name>
</gene>
<evidence type="ECO:0000313" key="1">
    <source>
        <dbReference type="EMBL" id="PHT79573.1"/>
    </source>
</evidence>
<keyword evidence="2" id="KW-1185">Reference proteome</keyword>